<sequence>FPDYPERQAAEQLWRLRIAKSQIPNLIDAAVHEFDRFFREARAYTHIAQFCSDRERIYFPWFHGAVTTLDRTRFSSGHAQRRAIVLEAIKPDIRSRRILAESPSPSPESYSESCLQTLTTLHLSPFEQEWYRSLLSDRLRRLNALHRMGITHGDVQDWHFRLPDDFHDTVLYDFSEAYTFSPKLPFRVNHGKPRPLRRIAEGERRRVELQNRRTARDLRSHLIKSSSEQLVDSALWQPLDQEEMLELIILKVWTRPDYFSMPTLASILPFLEYLGRKLDPGWCIRRARVLDRYMSIWAVSHDNGIQSITTTDEEARFGMGDGRYVLCLVPKLWGLEGTVLYEKLSDACRSFVLSGRSGRIVERGSF</sequence>
<accession>A0A395GRW3</accession>
<proteinExistence type="predicted"/>
<dbReference type="OrthoDB" id="4138941at2759"/>
<feature type="non-terminal residue" evidence="1">
    <location>
        <position position="1"/>
    </location>
</feature>
<dbReference type="STRING" id="1448316.A0A395GRW3"/>
<dbReference type="Proteomes" id="UP000249402">
    <property type="component" value="Unassembled WGS sequence"/>
</dbReference>
<dbReference type="SUPFAM" id="SSF56112">
    <property type="entry name" value="Protein kinase-like (PK-like)"/>
    <property type="match status" value="1"/>
</dbReference>
<evidence type="ECO:0008006" key="3">
    <source>
        <dbReference type="Google" id="ProtNLM"/>
    </source>
</evidence>
<organism evidence="1 2">
    <name type="scientific">Aspergillus ibericus CBS 121593</name>
    <dbReference type="NCBI Taxonomy" id="1448316"/>
    <lineage>
        <taxon>Eukaryota</taxon>
        <taxon>Fungi</taxon>
        <taxon>Dikarya</taxon>
        <taxon>Ascomycota</taxon>
        <taxon>Pezizomycotina</taxon>
        <taxon>Eurotiomycetes</taxon>
        <taxon>Eurotiomycetidae</taxon>
        <taxon>Eurotiales</taxon>
        <taxon>Aspergillaceae</taxon>
        <taxon>Aspergillus</taxon>
        <taxon>Aspergillus subgen. Circumdati</taxon>
    </lineage>
</organism>
<dbReference type="InterPro" id="IPR011009">
    <property type="entry name" value="Kinase-like_dom_sf"/>
</dbReference>
<gene>
    <name evidence="1" type="ORF">BO80DRAFT_364181</name>
</gene>
<dbReference type="AlphaFoldDB" id="A0A395GRW3"/>
<dbReference type="EMBL" id="KZ824463">
    <property type="protein sequence ID" value="RAK97447.1"/>
    <property type="molecule type" value="Genomic_DNA"/>
</dbReference>
<reference evidence="1 2" key="1">
    <citation type="submission" date="2018-02" db="EMBL/GenBank/DDBJ databases">
        <title>The genomes of Aspergillus section Nigri reveals drivers in fungal speciation.</title>
        <authorList>
            <consortium name="DOE Joint Genome Institute"/>
            <person name="Vesth T.C."/>
            <person name="Nybo J."/>
            <person name="Theobald S."/>
            <person name="Brandl J."/>
            <person name="Frisvad J.C."/>
            <person name="Nielsen K.F."/>
            <person name="Lyhne E.K."/>
            <person name="Kogle M.E."/>
            <person name="Kuo A."/>
            <person name="Riley R."/>
            <person name="Clum A."/>
            <person name="Nolan M."/>
            <person name="Lipzen A."/>
            <person name="Salamov A."/>
            <person name="Henrissat B."/>
            <person name="Wiebenga A."/>
            <person name="De vries R.P."/>
            <person name="Grigoriev I.V."/>
            <person name="Mortensen U.H."/>
            <person name="Andersen M.R."/>
            <person name="Baker S.E."/>
        </authorList>
    </citation>
    <scope>NUCLEOTIDE SEQUENCE [LARGE SCALE GENOMIC DNA]</scope>
    <source>
        <strain evidence="1 2">CBS 121593</strain>
    </source>
</reference>
<keyword evidence="2" id="KW-1185">Reference proteome</keyword>
<protein>
    <recommendedName>
        <fullName evidence="3">Protein kinase domain-containing protein</fullName>
    </recommendedName>
</protein>
<dbReference type="RefSeq" id="XP_025571775.1">
    <property type="nucleotide sequence ID" value="XM_025716139.1"/>
</dbReference>
<dbReference type="GeneID" id="37221004"/>
<evidence type="ECO:0000313" key="2">
    <source>
        <dbReference type="Proteomes" id="UP000249402"/>
    </source>
</evidence>
<evidence type="ECO:0000313" key="1">
    <source>
        <dbReference type="EMBL" id="RAK97447.1"/>
    </source>
</evidence>
<dbReference type="VEuPathDB" id="FungiDB:BO80DRAFT_364181"/>
<name>A0A395GRW3_9EURO</name>